<dbReference type="InterPro" id="IPR021786">
    <property type="entry name" value="Cdc5p/Cef1_C"/>
</dbReference>
<dbReference type="GO" id="GO:0006281">
    <property type="term" value="P:DNA repair"/>
    <property type="evidence" value="ECO:0007669"/>
    <property type="project" value="UniProtKB-KW"/>
</dbReference>
<evidence type="ECO:0000256" key="8">
    <source>
        <dbReference type="ARBA" id="ARBA00023125"/>
    </source>
</evidence>
<dbReference type="PANTHER" id="PTHR45885:SF1">
    <property type="entry name" value="CELL DIVISION CYCLE 5-LIKE PROTEIN"/>
    <property type="match status" value="1"/>
</dbReference>
<dbReference type="GO" id="GO:0005681">
    <property type="term" value="C:spliceosomal complex"/>
    <property type="evidence" value="ECO:0007669"/>
    <property type="project" value="UniProtKB-KW"/>
</dbReference>
<gene>
    <name evidence="16" type="primary">EOG090X02CC</name>
</gene>
<organism evidence="16">
    <name type="scientific">Megafenestra aurita</name>
    <dbReference type="NCBI Taxonomy" id="2291010"/>
    <lineage>
        <taxon>Eukaryota</taxon>
        <taxon>Metazoa</taxon>
        <taxon>Ecdysozoa</taxon>
        <taxon>Arthropoda</taxon>
        <taxon>Crustacea</taxon>
        <taxon>Branchiopoda</taxon>
        <taxon>Diplostraca</taxon>
        <taxon>Cladocera</taxon>
        <taxon>Anomopoda</taxon>
        <taxon>Daphniidae</taxon>
        <taxon>Megafenestra</taxon>
    </lineage>
</organism>
<evidence type="ECO:0000256" key="10">
    <source>
        <dbReference type="ARBA" id="ARBA00023204"/>
    </source>
</evidence>
<keyword evidence="7" id="KW-0175">Coiled coil</keyword>
<dbReference type="AlphaFoldDB" id="A0A4Y7NI02"/>
<accession>A0A4Y7NI02</accession>
<dbReference type="GO" id="GO:0000974">
    <property type="term" value="C:Prp19 complex"/>
    <property type="evidence" value="ECO:0007669"/>
    <property type="project" value="InterPro"/>
</dbReference>
<evidence type="ECO:0000259" key="15">
    <source>
        <dbReference type="PROSITE" id="PS51294"/>
    </source>
</evidence>
<feature type="compositionally biased region" description="Basic and acidic residues" evidence="13">
    <location>
        <begin position="110"/>
        <end position="127"/>
    </location>
</feature>
<dbReference type="EMBL" id="LR022645">
    <property type="protein sequence ID" value="SVE92264.1"/>
    <property type="molecule type" value="mRNA"/>
</dbReference>
<keyword evidence="4" id="KW-0747">Spliceosome</keyword>
<dbReference type="InterPro" id="IPR047240">
    <property type="entry name" value="SANT_CDC5L_II"/>
</dbReference>
<dbReference type="CDD" id="cd11659">
    <property type="entry name" value="SANT_CDC5_II"/>
    <property type="match status" value="1"/>
</dbReference>
<proteinExistence type="evidence at transcript level"/>
<dbReference type="InterPro" id="IPR047242">
    <property type="entry name" value="CDC5L/Cef1"/>
</dbReference>
<dbReference type="InterPro" id="IPR009057">
    <property type="entry name" value="Homeodomain-like_sf"/>
</dbReference>
<evidence type="ECO:0000256" key="3">
    <source>
        <dbReference type="ARBA" id="ARBA00022664"/>
    </source>
</evidence>
<keyword evidence="12" id="KW-0131">Cell cycle</keyword>
<evidence type="ECO:0000256" key="6">
    <source>
        <dbReference type="ARBA" id="ARBA00022763"/>
    </source>
</evidence>
<evidence type="ECO:0000256" key="2">
    <source>
        <dbReference type="ARBA" id="ARBA00010506"/>
    </source>
</evidence>
<feature type="compositionally biased region" description="Basic and acidic residues" evidence="13">
    <location>
        <begin position="253"/>
        <end position="278"/>
    </location>
</feature>
<dbReference type="GO" id="GO:0000981">
    <property type="term" value="F:DNA-binding transcription factor activity, RNA polymerase II-specific"/>
    <property type="evidence" value="ECO:0007669"/>
    <property type="project" value="TreeGrafter"/>
</dbReference>
<feature type="domain" description="Myb-like" evidence="14">
    <location>
        <begin position="3"/>
        <end position="54"/>
    </location>
</feature>
<dbReference type="GO" id="GO:0000977">
    <property type="term" value="F:RNA polymerase II transcription regulatory region sequence-specific DNA binding"/>
    <property type="evidence" value="ECO:0007669"/>
    <property type="project" value="TreeGrafter"/>
</dbReference>
<dbReference type="Pfam" id="PF11831">
    <property type="entry name" value="Myb_Cef"/>
    <property type="match status" value="1"/>
</dbReference>
<dbReference type="FunFam" id="1.10.10.60:FF:000021">
    <property type="entry name" value="CDC5 cell division cycle 5-like"/>
    <property type="match status" value="1"/>
</dbReference>
<dbReference type="GO" id="GO:0000398">
    <property type="term" value="P:mRNA splicing, via spliceosome"/>
    <property type="evidence" value="ECO:0007669"/>
    <property type="project" value="InterPro"/>
</dbReference>
<evidence type="ECO:0000256" key="1">
    <source>
        <dbReference type="ARBA" id="ARBA00004123"/>
    </source>
</evidence>
<keyword evidence="8" id="KW-0238">DNA-binding</keyword>
<dbReference type="PROSITE" id="PS50090">
    <property type="entry name" value="MYB_LIKE"/>
    <property type="match status" value="2"/>
</dbReference>
<keyword evidence="11" id="KW-0539">Nucleus</keyword>
<reference evidence="16" key="1">
    <citation type="submission" date="2018-08" db="EMBL/GenBank/DDBJ databases">
        <authorList>
            <person name="Cornetti L."/>
        </authorList>
    </citation>
    <scope>NUCLEOTIDE SEQUENCE</scope>
    <source>
        <strain evidence="16">CH-H-2</strain>
    </source>
</reference>
<evidence type="ECO:0000256" key="7">
    <source>
        <dbReference type="ARBA" id="ARBA00023054"/>
    </source>
</evidence>
<feature type="region of interest" description="Disordered" evidence="13">
    <location>
        <begin position="110"/>
        <end position="145"/>
    </location>
</feature>
<keyword evidence="9" id="KW-0508">mRNA splicing</keyword>
<evidence type="ECO:0000256" key="5">
    <source>
        <dbReference type="ARBA" id="ARBA00022737"/>
    </source>
</evidence>
<dbReference type="Gene3D" id="1.10.10.60">
    <property type="entry name" value="Homeodomain-like"/>
    <property type="match status" value="2"/>
</dbReference>
<sequence>MPRIMIKGGVWRNTEDEILKAAVMKYGKNQWSRIASLLHRKSAKQCKARWYEWLDPSIKKTEWSREEDEKLLHLAKLMPTQWRTIAPIVGRTAAQCLERYEYLLDQAQRKEEGEELGDDPRKLRPGEIDPNPETKPARPDPKDMDEDELEMLSEARARLANTQGKKAKRKAREKQLEEARRLAALQKRRELRAAGMGVRRGALSHNRRKRGVDYNAEIPFEKQPAIGFHNTAEEEYDPFAPNFHRLRQQQLEGELRSVKEDRERKKDKDRLKQRKENEVPSALLQGDQPAAKRSKLVLPEPQISDKDLEQVVKLGRASEAAQDAARETGQRVSDTLLADYSLSQSGALRTPRTPAPAMDKILQEAQNLMALTHVETPLMGGSNAPLVNPDFSGATPNKDAVATPNTLLSTPFRTPKDGASGAATPGMLSITSGATPRSGTQNLPGATPLVRDKLNINPEEPTEANIAMQRTLKEQLKRGLSTLPTPKNDYEIVVPEEEMDTDSGAPGEGESAGTYTSVEDQADIDARIETERKKQREIELKRRSQALQRGLPRPNEVNNAILRPANTSDSSLNDLQKAEELIKKEMLTMMHYDSLRNPTNLSSEKGSGPSRKAIETSQTFLANHAYQEFDDKDMEQAKEMLKLEMEKVKAGMGHGDLTMEAYTQVWDECLSQVLFVPSQNRYTRASLASKKDRLESASRHLETNRSHMAREAKKAAKLEKKLRTLTAGYQSRSQALQKQTQDLIDQIEAARVELDTYTFLKKHEDAAIPHRLEVLRQDLLVQAERERELQTQFQHLQDKCFEASLAAP</sequence>
<evidence type="ECO:0000256" key="13">
    <source>
        <dbReference type="SAM" id="MobiDB-lite"/>
    </source>
</evidence>
<keyword evidence="5" id="KW-0677">Repeat</keyword>
<protein>
    <submittedName>
        <fullName evidence="16">EOG090X02CC</fullName>
    </submittedName>
</protein>
<keyword evidence="10" id="KW-0234">DNA repair</keyword>
<dbReference type="SUPFAM" id="SSF46689">
    <property type="entry name" value="Homeodomain-like"/>
    <property type="match status" value="1"/>
</dbReference>
<dbReference type="SMART" id="SM00717">
    <property type="entry name" value="SANT"/>
    <property type="match status" value="2"/>
</dbReference>
<dbReference type="CDD" id="cd00167">
    <property type="entry name" value="SANT"/>
    <property type="match status" value="1"/>
</dbReference>
<evidence type="ECO:0000313" key="16">
    <source>
        <dbReference type="EMBL" id="SVE92264.1"/>
    </source>
</evidence>
<evidence type="ECO:0000256" key="12">
    <source>
        <dbReference type="ARBA" id="ARBA00023306"/>
    </source>
</evidence>
<comment type="similarity">
    <text evidence="2">Belongs to the CEF1 family.</text>
</comment>
<feature type="region of interest" description="Disordered" evidence="13">
    <location>
        <begin position="499"/>
        <end position="523"/>
    </location>
</feature>
<dbReference type="PROSITE" id="PS51294">
    <property type="entry name" value="HTH_MYB"/>
    <property type="match status" value="2"/>
</dbReference>
<feature type="domain" description="Myb-like" evidence="14">
    <location>
        <begin position="55"/>
        <end position="104"/>
    </location>
</feature>
<comment type="subcellular location">
    <subcellularLocation>
        <location evidence="1">Nucleus</location>
    </subcellularLocation>
</comment>
<keyword evidence="3" id="KW-0507">mRNA processing</keyword>
<dbReference type="InterPro" id="IPR001005">
    <property type="entry name" value="SANT/Myb"/>
</dbReference>
<dbReference type="PANTHER" id="PTHR45885">
    <property type="entry name" value="CELL DIVISION CYCLE 5-LIKE PROTEIN"/>
    <property type="match status" value="1"/>
</dbReference>
<evidence type="ECO:0000256" key="11">
    <source>
        <dbReference type="ARBA" id="ARBA00023242"/>
    </source>
</evidence>
<evidence type="ECO:0000259" key="14">
    <source>
        <dbReference type="PROSITE" id="PS50090"/>
    </source>
</evidence>
<feature type="domain" description="HTH myb-type" evidence="15">
    <location>
        <begin position="59"/>
        <end position="108"/>
    </location>
</feature>
<evidence type="ECO:0000256" key="9">
    <source>
        <dbReference type="ARBA" id="ARBA00023187"/>
    </source>
</evidence>
<evidence type="ECO:0000256" key="4">
    <source>
        <dbReference type="ARBA" id="ARBA00022728"/>
    </source>
</evidence>
<dbReference type="FunFam" id="1.10.10.60:FF:000091">
    <property type="entry name" value="CDC5 cell division cycle 5-like"/>
    <property type="match status" value="1"/>
</dbReference>
<dbReference type="InterPro" id="IPR017930">
    <property type="entry name" value="Myb_dom"/>
</dbReference>
<keyword evidence="6" id="KW-0227">DNA damage</keyword>
<feature type="domain" description="HTH myb-type" evidence="15">
    <location>
        <begin position="1"/>
        <end position="58"/>
    </location>
</feature>
<dbReference type="Pfam" id="PF13921">
    <property type="entry name" value="Myb_DNA-bind_6"/>
    <property type="match status" value="1"/>
</dbReference>
<feature type="region of interest" description="Disordered" evidence="13">
    <location>
        <begin position="240"/>
        <end position="305"/>
    </location>
</feature>
<name>A0A4Y7NI02_9CRUS</name>